<comment type="subcellular location">
    <subcellularLocation>
        <location evidence="1 5 6">Nucleus</location>
    </subcellularLocation>
</comment>
<evidence type="ECO:0000256" key="5">
    <source>
        <dbReference type="PROSITE-ProRule" id="PRU00108"/>
    </source>
</evidence>
<dbReference type="GO" id="GO:0030154">
    <property type="term" value="P:cell differentiation"/>
    <property type="evidence" value="ECO:0007669"/>
    <property type="project" value="TreeGrafter"/>
</dbReference>
<dbReference type="CDD" id="cd00086">
    <property type="entry name" value="homeodomain"/>
    <property type="match status" value="1"/>
</dbReference>
<evidence type="ECO:0000256" key="1">
    <source>
        <dbReference type="ARBA" id="ARBA00004123"/>
    </source>
</evidence>
<dbReference type="InterPro" id="IPR050394">
    <property type="entry name" value="Homeobox_NK-like"/>
</dbReference>
<feature type="domain" description="Homeobox" evidence="8">
    <location>
        <begin position="80"/>
        <end position="140"/>
    </location>
</feature>
<dbReference type="InterPro" id="IPR017970">
    <property type="entry name" value="Homeobox_CS"/>
</dbReference>
<dbReference type="GO" id="GO:0000981">
    <property type="term" value="F:DNA-binding transcription factor activity, RNA polymerase II-specific"/>
    <property type="evidence" value="ECO:0007669"/>
    <property type="project" value="InterPro"/>
</dbReference>
<dbReference type="InterPro" id="IPR000047">
    <property type="entry name" value="HTH_motif"/>
</dbReference>
<dbReference type="PROSITE" id="PS00027">
    <property type="entry name" value="HOMEOBOX_1"/>
    <property type="match status" value="1"/>
</dbReference>
<dbReference type="InterPro" id="IPR020479">
    <property type="entry name" value="HD_metazoa"/>
</dbReference>
<dbReference type="InterPro" id="IPR009057">
    <property type="entry name" value="Homeodomain-like_sf"/>
</dbReference>
<dbReference type="AlphaFoldDB" id="Q6EX95"/>
<feature type="region of interest" description="Disordered" evidence="7">
    <location>
        <begin position="55"/>
        <end position="90"/>
    </location>
</feature>
<name>Q6EX95_SUBDO</name>
<gene>
    <name evidence="9" type="primary">hoxc1</name>
</gene>
<evidence type="ECO:0000256" key="2">
    <source>
        <dbReference type="ARBA" id="ARBA00023125"/>
    </source>
</evidence>
<dbReference type="PROSITE" id="PS50071">
    <property type="entry name" value="HOMEOBOX_2"/>
    <property type="match status" value="1"/>
</dbReference>
<reference evidence="9" key="1">
    <citation type="submission" date="2002-07" db="EMBL/GenBank/DDBJ databases">
        <title>The molecular basis of the evolution of the metazoan bodyplan: extracellular matrix-mediated morphogenesis in marine demosponges.</title>
        <authorList>
            <person name="Mueller W.E.G."/>
            <person name="Schroeder H.C."/>
            <person name="Grebenjuk V.A."/>
            <person name="Batel R."/>
            <person name="Mueller I.M."/>
            <person name="Fattorusso E."/>
        </authorList>
    </citation>
    <scope>NUCLEOTIDE SEQUENCE</scope>
</reference>
<dbReference type="PRINTS" id="PR00031">
    <property type="entry name" value="HTHREPRESSR"/>
</dbReference>
<evidence type="ECO:0000256" key="7">
    <source>
        <dbReference type="SAM" id="MobiDB-lite"/>
    </source>
</evidence>
<dbReference type="GO" id="GO:0005634">
    <property type="term" value="C:nucleus"/>
    <property type="evidence" value="ECO:0007669"/>
    <property type="project" value="UniProtKB-SubCell"/>
</dbReference>
<evidence type="ECO:0000256" key="3">
    <source>
        <dbReference type="ARBA" id="ARBA00023155"/>
    </source>
</evidence>
<evidence type="ECO:0000259" key="8">
    <source>
        <dbReference type="PROSITE" id="PS50071"/>
    </source>
</evidence>
<organism evidence="9">
    <name type="scientific">Suberites domuncula</name>
    <name type="common">Sponge</name>
    <dbReference type="NCBI Taxonomy" id="55567"/>
    <lineage>
        <taxon>Eukaryota</taxon>
        <taxon>Metazoa</taxon>
        <taxon>Porifera</taxon>
        <taxon>Demospongiae</taxon>
        <taxon>Heteroscleromorpha</taxon>
        <taxon>Suberitida</taxon>
        <taxon>Suberitidae</taxon>
        <taxon>Suberites</taxon>
    </lineage>
</organism>
<feature type="DNA-binding region" description="Homeobox" evidence="5">
    <location>
        <begin position="82"/>
        <end position="141"/>
    </location>
</feature>
<keyword evidence="3 5" id="KW-0371">Homeobox</keyword>
<keyword evidence="2 5" id="KW-0238">DNA-binding</keyword>
<protein>
    <submittedName>
        <fullName evidence="9">Homeobox protein HOXc1</fullName>
    </submittedName>
</protein>
<dbReference type="PRINTS" id="PR00024">
    <property type="entry name" value="HOMEOBOX"/>
</dbReference>
<accession>Q6EX95</accession>
<dbReference type="EMBL" id="AJ493058">
    <property type="protein sequence ID" value="CAD37943.1"/>
    <property type="molecule type" value="mRNA"/>
</dbReference>
<evidence type="ECO:0000313" key="9">
    <source>
        <dbReference type="EMBL" id="CAD37943.1"/>
    </source>
</evidence>
<dbReference type="Gene3D" id="1.10.10.60">
    <property type="entry name" value="Homeodomain-like"/>
    <property type="match status" value="1"/>
</dbReference>
<keyword evidence="4 5" id="KW-0539">Nucleus</keyword>
<evidence type="ECO:0000256" key="6">
    <source>
        <dbReference type="RuleBase" id="RU000682"/>
    </source>
</evidence>
<dbReference type="InterPro" id="IPR001356">
    <property type="entry name" value="HD"/>
</dbReference>
<dbReference type="SMART" id="SM00389">
    <property type="entry name" value="HOX"/>
    <property type="match status" value="1"/>
</dbReference>
<dbReference type="GO" id="GO:0000978">
    <property type="term" value="F:RNA polymerase II cis-regulatory region sequence-specific DNA binding"/>
    <property type="evidence" value="ECO:0007669"/>
    <property type="project" value="TreeGrafter"/>
</dbReference>
<sequence>MQHMRSPTTPNAPVPMQYTSDPHSFYIPAMPRSMPVGYHPNAVGEGHPPGLICIPREFDFPTSPVTGKPDKQASGSKDGKKEKKGRATFSGMQIDELEKAFDATQYLTTAERARLAERLSLSESQVKIWFQNRRTKCRRTSWKQKP</sequence>
<evidence type="ECO:0000256" key="4">
    <source>
        <dbReference type="ARBA" id="ARBA00023242"/>
    </source>
</evidence>
<dbReference type="PANTHER" id="PTHR24340">
    <property type="entry name" value="HOMEOBOX PROTEIN NKX"/>
    <property type="match status" value="1"/>
</dbReference>
<dbReference type="SUPFAM" id="SSF46689">
    <property type="entry name" value="Homeodomain-like"/>
    <property type="match status" value="1"/>
</dbReference>
<dbReference type="Pfam" id="PF00046">
    <property type="entry name" value="Homeodomain"/>
    <property type="match status" value="1"/>
</dbReference>
<proteinExistence type="evidence at transcript level"/>